<reference evidence="2" key="1">
    <citation type="submission" date="2020-02" db="EMBL/GenBank/DDBJ databases">
        <authorList>
            <person name="Meier V. D."/>
        </authorList>
    </citation>
    <scope>NUCLEOTIDE SEQUENCE</scope>
    <source>
        <strain evidence="2">AVDCRST_MAG05</strain>
    </source>
</reference>
<feature type="region of interest" description="Disordered" evidence="1">
    <location>
        <begin position="11"/>
        <end position="39"/>
    </location>
</feature>
<proteinExistence type="predicted"/>
<dbReference type="PANTHER" id="PTHR10704">
    <property type="entry name" value="CARBOHYDRATE SULFOTRANSFERASE"/>
    <property type="match status" value="1"/>
</dbReference>
<dbReference type="InterPro" id="IPR027417">
    <property type="entry name" value="P-loop_NTPase"/>
</dbReference>
<dbReference type="SUPFAM" id="SSF52540">
    <property type="entry name" value="P-loop containing nucleoside triphosphate hydrolases"/>
    <property type="match status" value="1"/>
</dbReference>
<dbReference type="InterPro" id="IPR051135">
    <property type="entry name" value="Gal/GlcNAc/GalNAc_ST"/>
</dbReference>
<dbReference type="PANTHER" id="PTHR10704:SF44">
    <property type="entry name" value="LD35051P-RELATED"/>
    <property type="match status" value="1"/>
</dbReference>
<evidence type="ECO:0000313" key="2">
    <source>
        <dbReference type="EMBL" id="CAA9533672.1"/>
    </source>
</evidence>
<evidence type="ECO:0000256" key="1">
    <source>
        <dbReference type="SAM" id="MobiDB-lite"/>
    </source>
</evidence>
<gene>
    <name evidence="2" type="ORF">AVDCRST_MAG05-4647</name>
</gene>
<dbReference type="GO" id="GO:0001517">
    <property type="term" value="F:N-acetylglucosamine 6-O-sulfotransferase activity"/>
    <property type="evidence" value="ECO:0007669"/>
    <property type="project" value="TreeGrafter"/>
</dbReference>
<dbReference type="EMBL" id="CADCVM010000504">
    <property type="protein sequence ID" value="CAA9533672.1"/>
    <property type="molecule type" value="Genomic_DNA"/>
</dbReference>
<dbReference type="AlphaFoldDB" id="A0A6J4TWU4"/>
<organism evidence="2">
    <name type="scientific">uncultured Rubrobacteraceae bacterium</name>
    <dbReference type="NCBI Taxonomy" id="349277"/>
    <lineage>
        <taxon>Bacteria</taxon>
        <taxon>Bacillati</taxon>
        <taxon>Actinomycetota</taxon>
        <taxon>Rubrobacteria</taxon>
        <taxon>Rubrobacterales</taxon>
        <taxon>Rubrobacteraceae</taxon>
        <taxon>environmental samples</taxon>
    </lineage>
</organism>
<dbReference type="Gene3D" id="3.40.50.300">
    <property type="entry name" value="P-loop containing nucleotide triphosphate hydrolases"/>
    <property type="match status" value="1"/>
</dbReference>
<sequence length="366" mass="41143">MKILRRLGAYLSPKPGAAPGESAGARPSQARPRGRKRRVRRPILEGRPTVFFVVGHGKSGTTWVARLLGSHPDVLCLWEGRLFGREWHREDLGEVEAQVPPRTLSGAIANSRDLRLWAERSVWARRGDPDEHLRNLTRLALDYFLDQRLAGTDKKIVGDKTPFLPGAHTVREIHDLYPEAKVIHVIRDGRDAEVSWMHHRWNRSRDQGGIQVLRPGEAERREAYRERGGESSGPGLFDESELRARAAQWRETVGEATREGPELLGGNYTEVRYEALLADAPAETARLLRFLGAGAGDEAVRRCVDAAGFERVSGGRRRGEEDPTSMLRKGVTGDWREAFTEGDRRVFKEEAGDLLVGLGYEKDHDW</sequence>
<protein>
    <submittedName>
        <fullName evidence="2">Uncharacterized protein</fullName>
    </submittedName>
</protein>
<dbReference type="Pfam" id="PF13469">
    <property type="entry name" value="Sulfotransfer_3"/>
    <property type="match status" value="1"/>
</dbReference>
<accession>A0A6J4TWU4</accession>
<dbReference type="GO" id="GO:0006044">
    <property type="term" value="P:N-acetylglucosamine metabolic process"/>
    <property type="evidence" value="ECO:0007669"/>
    <property type="project" value="TreeGrafter"/>
</dbReference>
<dbReference type="GO" id="GO:0006790">
    <property type="term" value="P:sulfur compound metabolic process"/>
    <property type="evidence" value="ECO:0007669"/>
    <property type="project" value="TreeGrafter"/>
</dbReference>
<name>A0A6J4TWU4_9ACTN</name>